<dbReference type="PRINTS" id="PR00169">
    <property type="entry name" value="KCHANNEL"/>
</dbReference>
<feature type="transmembrane region" description="Helical" evidence="12">
    <location>
        <begin position="179"/>
        <end position="196"/>
    </location>
</feature>
<proteinExistence type="predicted"/>
<reference evidence="14 15" key="1">
    <citation type="submission" date="2019-02" db="EMBL/GenBank/DDBJ databases">
        <title>Marinobacter halodurans sp. nov., a marine bacterium isolated from sea tidal flat.</title>
        <authorList>
            <person name="Yoo Y."/>
            <person name="Lee D.W."/>
            <person name="Kim B.S."/>
            <person name="Kim J.-J."/>
        </authorList>
    </citation>
    <scope>NUCLEOTIDE SEQUENCE [LARGE SCALE GENOMIC DNA]</scope>
    <source>
        <strain evidence="14 15">YJ-S3-2</strain>
    </source>
</reference>
<dbReference type="SUPFAM" id="SSF81324">
    <property type="entry name" value="Voltage-gated potassium channels"/>
    <property type="match status" value="1"/>
</dbReference>
<sequence length="243" mass="27627">MRTTRQTTRRPGQTQLNRLLEHPAFAIGITLLIIYSVLSFSFQTLPNLTLDERLFLRYSEYGVVAVFTTEYLARLYAADRPLRFAFSFFGVVDLLAILPFYLSFAVDLRTLRILRFFRLLRLLKLTRYSQALRRFARAVLIAKEELVLFTLASVMLLYLAAIGIYYFEHPAQPEAFGSIFDCLWWAVATLTTVGYGDVYPITVGGRLFTFVILMVGLGMIAVPTGILASALSSVRQTSDPERH</sequence>
<evidence type="ECO:0000313" key="15">
    <source>
        <dbReference type="Proteomes" id="UP000313645"/>
    </source>
</evidence>
<keyword evidence="9" id="KW-0406">Ion transport</keyword>
<dbReference type="InterPro" id="IPR028325">
    <property type="entry name" value="VG_K_chnl"/>
</dbReference>
<keyword evidence="2" id="KW-0813">Transport</keyword>
<protein>
    <submittedName>
        <fullName evidence="14">Ion transporter</fullName>
    </submittedName>
</protein>
<evidence type="ECO:0000256" key="3">
    <source>
        <dbReference type="ARBA" id="ARBA00022538"/>
    </source>
</evidence>
<keyword evidence="4 12" id="KW-0812">Transmembrane</keyword>
<evidence type="ECO:0000256" key="9">
    <source>
        <dbReference type="ARBA" id="ARBA00023065"/>
    </source>
</evidence>
<keyword evidence="10 12" id="KW-0472">Membrane</keyword>
<dbReference type="InterPro" id="IPR027359">
    <property type="entry name" value="Volt_channel_dom_sf"/>
</dbReference>
<evidence type="ECO:0000259" key="13">
    <source>
        <dbReference type="Pfam" id="PF00520"/>
    </source>
</evidence>
<evidence type="ECO:0000256" key="5">
    <source>
        <dbReference type="ARBA" id="ARBA00022826"/>
    </source>
</evidence>
<keyword evidence="3" id="KW-0633">Potassium transport</keyword>
<keyword evidence="6" id="KW-0851">Voltage-gated channel</keyword>
<keyword evidence="7" id="KW-0630">Potassium</keyword>
<evidence type="ECO:0000256" key="4">
    <source>
        <dbReference type="ARBA" id="ARBA00022692"/>
    </source>
</evidence>
<dbReference type="Gene3D" id="1.10.287.70">
    <property type="match status" value="1"/>
</dbReference>
<evidence type="ECO:0000256" key="2">
    <source>
        <dbReference type="ARBA" id="ARBA00022448"/>
    </source>
</evidence>
<feature type="domain" description="Ion transport" evidence="13">
    <location>
        <begin position="22"/>
        <end position="238"/>
    </location>
</feature>
<dbReference type="Pfam" id="PF00520">
    <property type="entry name" value="Ion_trans"/>
    <property type="match status" value="1"/>
</dbReference>
<dbReference type="InterPro" id="IPR005821">
    <property type="entry name" value="Ion_trans_dom"/>
</dbReference>
<dbReference type="EMBL" id="SJDL01000040">
    <property type="protein sequence ID" value="TBW49537.1"/>
    <property type="molecule type" value="Genomic_DNA"/>
</dbReference>
<accession>A0ABY1ZFG3</accession>
<feature type="transmembrane region" description="Helical" evidence="12">
    <location>
        <begin position="20"/>
        <end position="38"/>
    </location>
</feature>
<organism evidence="14 15">
    <name type="scientific">Marinobacter halodurans</name>
    <dbReference type="NCBI Taxonomy" id="2528979"/>
    <lineage>
        <taxon>Bacteria</taxon>
        <taxon>Pseudomonadati</taxon>
        <taxon>Pseudomonadota</taxon>
        <taxon>Gammaproteobacteria</taxon>
        <taxon>Pseudomonadales</taxon>
        <taxon>Marinobacteraceae</taxon>
        <taxon>Marinobacter</taxon>
    </lineage>
</organism>
<feature type="transmembrane region" description="Helical" evidence="12">
    <location>
        <begin position="208"/>
        <end position="234"/>
    </location>
</feature>
<dbReference type="PANTHER" id="PTHR11537">
    <property type="entry name" value="VOLTAGE-GATED POTASSIUM CHANNEL"/>
    <property type="match status" value="1"/>
</dbReference>
<keyword evidence="15" id="KW-1185">Reference proteome</keyword>
<comment type="subcellular location">
    <subcellularLocation>
        <location evidence="1">Membrane</location>
        <topology evidence="1">Multi-pass membrane protein</topology>
    </subcellularLocation>
</comment>
<feature type="transmembrane region" description="Helical" evidence="12">
    <location>
        <begin position="146"/>
        <end position="167"/>
    </location>
</feature>
<gene>
    <name evidence="14" type="ORF">EZI54_19690</name>
</gene>
<dbReference type="Gene3D" id="1.20.120.350">
    <property type="entry name" value="Voltage-gated potassium channels. Chain C"/>
    <property type="match status" value="1"/>
</dbReference>
<evidence type="ECO:0000256" key="8">
    <source>
        <dbReference type="ARBA" id="ARBA00022989"/>
    </source>
</evidence>
<keyword evidence="11" id="KW-0407">Ion channel</keyword>
<dbReference type="PANTHER" id="PTHR11537:SF254">
    <property type="entry name" value="POTASSIUM VOLTAGE-GATED CHANNEL PROTEIN SHAB"/>
    <property type="match status" value="1"/>
</dbReference>
<keyword evidence="5" id="KW-0631">Potassium channel</keyword>
<comment type="caution">
    <text evidence="14">The sequence shown here is derived from an EMBL/GenBank/DDBJ whole genome shotgun (WGS) entry which is preliminary data.</text>
</comment>
<evidence type="ECO:0000256" key="7">
    <source>
        <dbReference type="ARBA" id="ARBA00022958"/>
    </source>
</evidence>
<evidence type="ECO:0000256" key="12">
    <source>
        <dbReference type="SAM" id="Phobius"/>
    </source>
</evidence>
<evidence type="ECO:0000256" key="6">
    <source>
        <dbReference type="ARBA" id="ARBA00022882"/>
    </source>
</evidence>
<keyword evidence="8 12" id="KW-1133">Transmembrane helix</keyword>
<dbReference type="Proteomes" id="UP000313645">
    <property type="component" value="Unassembled WGS sequence"/>
</dbReference>
<evidence type="ECO:0000256" key="1">
    <source>
        <dbReference type="ARBA" id="ARBA00004141"/>
    </source>
</evidence>
<dbReference type="RefSeq" id="WP_131483588.1">
    <property type="nucleotide sequence ID" value="NZ_SJDL01000040.1"/>
</dbReference>
<evidence type="ECO:0000313" key="14">
    <source>
        <dbReference type="EMBL" id="TBW49537.1"/>
    </source>
</evidence>
<evidence type="ECO:0000256" key="11">
    <source>
        <dbReference type="ARBA" id="ARBA00023303"/>
    </source>
</evidence>
<name>A0ABY1ZFG3_9GAMM</name>
<feature type="transmembrane region" description="Helical" evidence="12">
    <location>
        <begin position="84"/>
        <end position="106"/>
    </location>
</feature>
<evidence type="ECO:0000256" key="10">
    <source>
        <dbReference type="ARBA" id="ARBA00023136"/>
    </source>
</evidence>